<evidence type="ECO:0000259" key="2">
    <source>
        <dbReference type="PROSITE" id="PS50011"/>
    </source>
</evidence>
<feature type="domain" description="Protein kinase" evidence="2">
    <location>
        <begin position="1063"/>
        <end position="1285"/>
    </location>
</feature>
<feature type="compositionally biased region" description="Low complexity" evidence="1">
    <location>
        <begin position="1"/>
        <end position="19"/>
    </location>
</feature>
<protein>
    <recommendedName>
        <fullName evidence="2">Protein kinase domain-containing protein</fullName>
    </recommendedName>
</protein>
<dbReference type="CDD" id="cd00180">
    <property type="entry name" value="PKc"/>
    <property type="match status" value="1"/>
</dbReference>
<dbReference type="PROSITE" id="PS50011">
    <property type="entry name" value="PROTEIN_KINASE_DOM"/>
    <property type="match status" value="2"/>
</dbReference>
<feature type="domain" description="Protein kinase" evidence="2">
    <location>
        <begin position="433"/>
        <end position="992"/>
    </location>
</feature>
<dbReference type="GO" id="GO:0004674">
    <property type="term" value="F:protein serine/threonine kinase activity"/>
    <property type="evidence" value="ECO:0007669"/>
    <property type="project" value="TreeGrafter"/>
</dbReference>
<dbReference type="Pfam" id="PF07714">
    <property type="entry name" value="PK_Tyr_Ser-Thr"/>
    <property type="match status" value="2"/>
</dbReference>
<accession>A0A8H2X5X4</accession>
<dbReference type="Gene3D" id="1.10.510.10">
    <property type="entry name" value="Transferase(Phosphotransferase) domain 1"/>
    <property type="match status" value="5"/>
</dbReference>
<dbReference type="GO" id="GO:0005524">
    <property type="term" value="F:ATP binding"/>
    <property type="evidence" value="ECO:0007669"/>
    <property type="project" value="UniProtKB-KW"/>
</dbReference>
<dbReference type="InterPro" id="IPR001245">
    <property type="entry name" value="Ser-Thr/Tyr_kinase_cat_dom"/>
</dbReference>
<dbReference type="Gene3D" id="2.120.10.80">
    <property type="entry name" value="Kelch-type beta propeller"/>
    <property type="match status" value="2"/>
</dbReference>
<reference evidence="3" key="1">
    <citation type="submission" date="2021-01" db="EMBL/GenBank/DDBJ databases">
        <authorList>
            <person name="Kaushik A."/>
        </authorList>
    </citation>
    <scope>NUCLEOTIDE SEQUENCE</scope>
    <source>
        <strain evidence="3">AG3-T5</strain>
    </source>
</reference>
<dbReference type="PROSITE" id="PS00108">
    <property type="entry name" value="PROTEIN_KINASE_ST"/>
    <property type="match status" value="1"/>
</dbReference>
<dbReference type="Proteomes" id="UP000663841">
    <property type="component" value="Unassembled WGS sequence"/>
</dbReference>
<evidence type="ECO:0000313" key="3">
    <source>
        <dbReference type="EMBL" id="CAE6417333.1"/>
    </source>
</evidence>
<dbReference type="InterPro" id="IPR015915">
    <property type="entry name" value="Kelch-typ_b-propeller"/>
</dbReference>
<dbReference type="PANTHER" id="PTHR44329:SF214">
    <property type="entry name" value="PROTEIN KINASE DOMAIN-CONTAINING PROTEIN"/>
    <property type="match status" value="1"/>
</dbReference>
<feature type="region of interest" description="Disordered" evidence="1">
    <location>
        <begin position="1"/>
        <end position="78"/>
    </location>
</feature>
<dbReference type="InterPro" id="IPR008271">
    <property type="entry name" value="Ser/Thr_kinase_AS"/>
</dbReference>
<sequence length="1285" mass="142445">MPNAEAPSTETSTPTSSSSHSRVRSIPTEKASSSSVRTSRSSTKQSSNDRPSSSTSRPKTATSSRSHREDPRLATQQRYVVNPHLFQMTRSVMISPTMMHWSRAPVSGMLPTRHLRAHSMTLVDSTIWIFGGSDESDSRDDVYTLDTETFVWGKPKPTGDQPPPSRAHTATLVQNRYIFIVGGGQDFVYYDTVHIFDTVTHKWTNPDIQGEKPIARRAHTACLHKGRLVIFGGGNGNVALNDVWAMDVTVPFDRLRWEQIKPRPGSALPRPRGYHTSNLVGNVMVIIGGSDGRDCYDDIWVMDLDTGLWKEVCTEDKYPIMFHSSTQVGSYLFILGGHSGQSFLPTLIFFNLITLQFETRQSAGRMFPARGYHSAVLADSRLVVTGGFDGETVFEDVSILDLAAVAYLPQVTRFGIIINELGVYVEDEGAEYAGSEFAVATGGFGDIFTATLGTGEKVGLKCLRLQPDADQNEESQAQLKRAAHELYVWSKCRHPNILPLIGVAEFRCRMTMVSPWMENGNLCQFLAKKPDVNRYQMCVQIAEGVSFLHGVGLVHGDIKAINILVSREHRPLLTDFGSASLKEYTLKFSTTTYVASTSLRWTAPEILLESTPGRGTSCEGDVYALGMVRIPVCCWSDIDNRPTSADIRSRPHSVEEVISKVARKNCPDLTRQINVLKLPEYPVASGSNNDVFCAKLSTGTVVAIKLQREAQTPNKALGRLKELRIWLDCSHPNILKVVGFANIRFGIAVVTPWMKYGTLEDFLSRHLGGNRYKLSAEIACGVAYLHKIQIVHGCIEAANILVSEDHIPMITGFGSATKIRQPTSYRTRHSVPAYIFNPYPKFDSNPNDFNNSDSDSNLDSDFHWKGILCNLDPTKEVAEPKLVLHPRPVNKTTAQAQNSNSSGRTFATDVFALGITILEIFTEGLTYLGLDGTSLHQRMLQLEQNSPERPRQMAHLVPEADQLWSLLETCWFQNPNARPTAAHMYNKIHSINEDYRNKGIDKENEGEITHPAREIWSGLTATLEVGSHMFDTKYPNDSMVLDIMAQLGKSGCADVTNLIKASKLNPYPQATGGFGYVYHGVFHNGGLVGIKCPKLHFSSPAIQKKELVNTAHEAHIWSRCNHPNVLTLIGVTTYRDRFAMVSPWMGNGNLVAYMSYKAGEASCINLCTQIASGVAYLHKEEIIHGDIKGSLRWTAPERLISMSQPTYQADIYALAMTFLEVITGAVPYANTTEDGVVLRKIVSGVYPELPQLAPERSDRPEASHVLSELEKMCAPRRQPITSHCS</sequence>
<dbReference type="InterPro" id="IPR000719">
    <property type="entry name" value="Prot_kinase_dom"/>
</dbReference>
<feature type="compositionally biased region" description="Low complexity" evidence="1">
    <location>
        <begin position="32"/>
        <end position="58"/>
    </location>
</feature>
<name>A0A8H2X5X4_9AGAM</name>
<dbReference type="InterPro" id="IPR011009">
    <property type="entry name" value="Kinase-like_dom_sf"/>
</dbReference>
<proteinExistence type="predicted"/>
<evidence type="ECO:0000256" key="1">
    <source>
        <dbReference type="SAM" id="MobiDB-lite"/>
    </source>
</evidence>
<organism evidence="3 4">
    <name type="scientific">Rhizoctonia solani</name>
    <dbReference type="NCBI Taxonomy" id="456999"/>
    <lineage>
        <taxon>Eukaryota</taxon>
        <taxon>Fungi</taxon>
        <taxon>Dikarya</taxon>
        <taxon>Basidiomycota</taxon>
        <taxon>Agaricomycotina</taxon>
        <taxon>Agaricomycetes</taxon>
        <taxon>Cantharellales</taxon>
        <taxon>Ceratobasidiaceae</taxon>
        <taxon>Rhizoctonia</taxon>
    </lineage>
</organism>
<dbReference type="Pfam" id="PF00069">
    <property type="entry name" value="Pkinase"/>
    <property type="match status" value="2"/>
</dbReference>
<comment type="caution">
    <text evidence="3">The sequence shown here is derived from an EMBL/GenBank/DDBJ whole genome shotgun (WGS) entry which is preliminary data.</text>
</comment>
<evidence type="ECO:0000313" key="4">
    <source>
        <dbReference type="Proteomes" id="UP000663841"/>
    </source>
</evidence>
<dbReference type="SUPFAM" id="SSF117281">
    <property type="entry name" value="Kelch motif"/>
    <property type="match status" value="1"/>
</dbReference>
<dbReference type="SUPFAM" id="SSF56112">
    <property type="entry name" value="Protein kinase-like (PK-like)"/>
    <property type="match status" value="3"/>
</dbReference>
<dbReference type="PANTHER" id="PTHR44329">
    <property type="entry name" value="SERINE/THREONINE-PROTEIN KINASE TNNI3K-RELATED"/>
    <property type="match status" value="1"/>
</dbReference>
<dbReference type="InterPro" id="IPR051681">
    <property type="entry name" value="Ser/Thr_Kinases-Pseudokinases"/>
</dbReference>
<dbReference type="Pfam" id="PF24681">
    <property type="entry name" value="Kelch_KLHDC2_KLHL20_DRC7"/>
    <property type="match status" value="1"/>
</dbReference>
<gene>
    <name evidence="3" type="ORF">RDB_LOCUS35078</name>
</gene>
<dbReference type="EMBL" id="CAJMWW010000070">
    <property type="protein sequence ID" value="CAE6417333.1"/>
    <property type="molecule type" value="Genomic_DNA"/>
</dbReference>
<dbReference type="SMART" id="SM00220">
    <property type="entry name" value="S_TKc"/>
    <property type="match status" value="3"/>
</dbReference>